<evidence type="ECO:0000259" key="2">
    <source>
        <dbReference type="Pfam" id="PF00561"/>
    </source>
</evidence>
<evidence type="ECO:0000256" key="1">
    <source>
        <dbReference type="SAM" id="MobiDB-lite"/>
    </source>
</evidence>
<comment type="caution">
    <text evidence="3">The sequence shown here is derived from an EMBL/GenBank/DDBJ whole genome shotgun (WGS) entry which is preliminary data.</text>
</comment>
<evidence type="ECO:0000313" key="3">
    <source>
        <dbReference type="EMBL" id="MFC6007447.1"/>
    </source>
</evidence>
<gene>
    <name evidence="3" type="ORF">ACFQDO_09935</name>
</gene>
<dbReference type="PANTHER" id="PTHR43798">
    <property type="entry name" value="MONOACYLGLYCEROL LIPASE"/>
    <property type="match status" value="1"/>
</dbReference>
<name>A0ABW1JEZ2_9ACTN</name>
<protein>
    <submittedName>
        <fullName evidence="3">Alpha/beta fold hydrolase</fullName>
    </submittedName>
</protein>
<keyword evidence="3" id="KW-0378">Hydrolase</keyword>
<dbReference type="Pfam" id="PF00561">
    <property type="entry name" value="Abhydrolase_1"/>
    <property type="match status" value="1"/>
</dbReference>
<reference evidence="4" key="1">
    <citation type="journal article" date="2019" name="Int. J. Syst. Evol. Microbiol.">
        <title>The Global Catalogue of Microorganisms (GCM) 10K type strain sequencing project: providing services to taxonomists for standard genome sequencing and annotation.</title>
        <authorList>
            <consortium name="The Broad Institute Genomics Platform"/>
            <consortium name="The Broad Institute Genome Sequencing Center for Infectious Disease"/>
            <person name="Wu L."/>
            <person name="Ma J."/>
        </authorList>
    </citation>
    <scope>NUCLEOTIDE SEQUENCE [LARGE SCALE GENOMIC DNA]</scope>
    <source>
        <strain evidence="4">KACC 14249</strain>
    </source>
</reference>
<dbReference type="Gene3D" id="3.40.50.1820">
    <property type="entry name" value="alpha/beta hydrolase"/>
    <property type="match status" value="1"/>
</dbReference>
<organism evidence="3 4">
    <name type="scientific">Angustibacter luteus</name>
    <dbReference type="NCBI Taxonomy" id="658456"/>
    <lineage>
        <taxon>Bacteria</taxon>
        <taxon>Bacillati</taxon>
        <taxon>Actinomycetota</taxon>
        <taxon>Actinomycetes</taxon>
        <taxon>Kineosporiales</taxon>
        <taxon>Kineosporiaceae</taxon>
    </lineage>
</organism>
<dbReference type="EMBL" id="JBHSRD010000003">
    <property type="protein sequence ID" value="MFC6007447.1"/>
    <property type="molecule type" value="Genomic_DNA"/>
</dbReference>
<dbReference type="PRINTS" id="PR00111">
    <property type="entry name" value="ABHYDROLASE"/>
</dbReference>
<dbReference type="InterPro" id="IPR029058">
    <property type="entry name" value="AB_hydrolase_fold"/>
</dbReference>
<feature type="region of interest" description="Disordered" evidence="1">
    <location>
        <begin position="140"/>
        <end position="171"/>
    </location>
</feature>
<dbReference type="Proteomes" id="UP001596189">
    <property type="component" value="Unassembled WGS sequence"/>
</dbReference>
<proteinExistence type="predicted"/>
<dbReference type="GO" id="GO:0016787">
    <property type="term" value="F:hydrolase activity"/>
    <property type="evidence" value="ECO:0007669"/>
    <property type="project" value="UniProtKB-KW"/>
</dbReference>
<accession>A0ABW1JEZ2</accession>
<dbReference type="InterPro" id="IPR050266">
    <property type="entry name" value="AB_hydrolase_sf"/>
</dbReference>
<evidence type="ECO:0000313" key="4">
    <source>
        <dbReference type="Proteomes" id="UP001596189"/>
    </source>
</evidence>
<dbReference type="RefSeq" id="WP_345716247.1">
    <property type="nucleotide sequence ID" value="NZ_BAABFP010000004.1"/>
</dbReference>
<feature type="domain" description="AB hydrolase-1" evidence="2">
    <location>
        <begin position="40"/>
        <end position="164"/>
    </location>
</feature>
<sequence>MVVQQPGAPFTYGTVKAGEFVLDYAEARPDAPTETLVSFPGSAGLEMSPSKDILAERYRVIEINPPGWGGKDDLNRPMPMAETAQLLAEAANQLVQDRYYILGSSMGGVNAVYAAAAHPERVKGIILEGGMAPAREQDVIVPPPPRPEPDAPVQAPFQSEGAPQYPQPPVNPKKPWATDEFIANQMANRFKMIAWVAPEFLPEDALKSLTDLRLPVLALLGDQDEILRPSQREAFATYLPHADFRFVAGGMHDLQNINVAEFVALVEEFLNR</sequence>
<keyword evidence="4" id="KW-1185">Reference proteome</keyword>
<dbReference type="InterPro" id="IPR000073">
    <property type="entry name" value="AB_hydrolase_1"/>
</dbReference>
<dbReference type="SUPFAM" id="SSF53474">
    <property type="entry name" value="alpha/beta-Hydrolases"/>
    <property type="match status" value="1"/>
</dbReference>